<evidence type="ECO:0000313" key="1">
    <source>
        <dbReference type="EMBL" id="KAF2036542.1"/>
    </source>
</evidence>
<keyword evidence="2" id="KW-1185">Reference proteome</keyword>
<comment type="caution">
    <text evidence="1">The sequence shown here is derived from an EMBL/GenBank/DDBJ whole genome shotgun (WGS) entry which is preliminary data.</text>
</comment>
<organism evidence="1 2">
    <name type="scientific">Setomelanomma holmii</name>
    <dbReference type="NCBI Taxonomy" id="210430"/>
    <lineage>
        <taxon>Eukaryota</taxon>
        <taxon>Fungi</taxon>
        <taxon>Dikarya</taxon>
        <taxon>Ascomycota</taxon>
        <taxon>Pezizomycotina</taxon>
        <taxon>Dothideomycetes</taxon>
        <taxon>Pleosporomycetidae</taxon>
        <taxon>Pleosporales</taxon>
        <taxon>Pleosporineae</taxon>
        <taxon>Phaeosphaeriaceae</taxon>
        <taxon>Setomelanomma</taxon>
    </lineage>
</organism>
<dbReference type="AlphaFoldDB" id="A0A9P4LU78"/>
<dbReference type="OrthoDB" id="74545at2759"/>
<protein>
    <submittedName>
        <fullName evidence="1">Uncharacterized protein</fullName>
    </submittedName>
</protein>
<dbReference type="Proteomes" id="UP000799777">
    <property type="component" value="Unassembled WGS sequence"/>
</dbReference>
<evidence type="ECO:0000313" key="2">
    <source>
        <dbReference type="Proteomes" id="UP000799777"/>
    </source>
</evidence>
<gene>
    <name evidence="1" type="ORF">EK21DRAFT_105859</name>
</gene>
<dbReference type="PANTHER" id="PTHR37015:SF2">
    <property type="entry name" value="REVERSE TRANSCRIPTASE DOMAIN-CONTAINING PROTEIN"/>
    <property type="match status" value="1"/>
</dbReference>
<dbReference type="EMBL" id="ML978154">
    <property type="protein sequence ID" value="KAF2036542.1"/>
    <property type="molecule type" value="Genomic_DNA"/>
</dbReference>
<dbReference type="PANTHER" id="PTHR37015">
    <property type="entry name" value="REVERSE TRANSCRIPTASE DOMAIN-CONTAINING PROTEIN"/>
    <property type="match status" value="1"/>
</dbReference>
<accession>A0A9P4LU78</accession>
<name>A0A9P4LU78_9PLEO</name>
<reference evidence="1" key="1">
    <citation type="journal article" date="2020" name="Stud. Mycol.">
        <title>101 Dothideomycetes genomes: a test case for predicting lifestyles and emergence of pathogens.</title>
        <authorList>
            <person name="Haridas S."/>
            <person name="Albert R."/>
            <person name="Binder M."/>
            <person name="Bloem J."/>
            <person name="Labutti K."/>
            <person name="Salamov A."/>
            <person name="Andreopoulos B."/>
            <person name="Baker S."/>
            <person name="Barry K."/>
            <person name="Bills G."/>
            <person name="Bluhm B."/>
            <person name="Cannon C."/>
            <person name="Castanera R."/>
            <person name="Culley D."/>
            <person name="Daum C."/>
            <person name="Ezra D."/>
            <person name="Gonzalez J."/>
            <person name="Henrissat B."/>
            <person name="Kuo A."/>
            <person name="Liang C."/>
            <person name="Lipzen A."/>
            <person name="Lutzoni F."/>
            <person name="Magnuson J."/>
            <person name="Mondo S."/>
            <person name="Nolan M."/>
            <person name="Ohm R."/>
            <person name="Pangilinan J."/>
            <person name="Park H.-J."/>
            <person name="Ramirez L."/>
            <person name="Alfaro M."/>
            <person name="Sun H."/>
            <person name="Tritt A."/>
            <person name="Yoshinaga Y."/>
            <person name="Zwiers L.-H."/>
            <person name="Turgeon B."/>
            <person name="Goodwin S."/>
            <person name="Spatafora J."/>
            <person name="Crous P."/>
            <person name="Grigoriev I."/>
        </authorList>
    </citation>
    <scope>NUCLEOTIDE SEQUENCE</scope>
    <source>
        <strain evidence="1">CBS 110217</strain>
    </source>
</reference>
<proteinExistence type="predicted"/>
<sequence>MDTVPPIAISSVLREAAELKVEELDRAKAAFKCRYQFDIGSSTQPSTAKRVKTLTDDIKKFNPELGQDEDEDFVSRYIEQAQNDRSISESKLLRFEKQICSKISHYRNRLEVSSLHVELMKEAIDAGDSAVAVTDKLESTDLDDDFEVVENELDDVLEKFEKETFTSEDVDVEAIETYLFSLFEHADDKTGLEDIRNEMQEFSDEILADGMEVDQDFLMWCILDIIKGNNIGEDKKKSLEAYLQSPVALRELAATLSAKSIRHWAYKDAEKGLPVTARQDSEGQFRIAVEESIIDLLFLHAVGIGWAMKLRTSLMEFARTSQTFTVEGLTTAEKNKREFFLGRKPSNSAPIATACNVCHPYMPPAPMPPPQPFGMMPPPPPEIVVVGNTRKSKGKKKSHWLPISPPPSARRSLDKIRKDVYIKDFFMSRLPVQQGCTPKVMATEETQAKLIKTMAVEAKLREAFDDTMGNVDASSVHFESLASSLPHKTILTALKFLGVPETFLDFFERFLSAKLNIGPAVRGAPDRVLPRARGIPEGHALELFFTEAVMFFLEVAVHQKTGKYVYRINDRGYYVEPYELQNSCGTHVHQFAGVMGLDVTFDLEQDVGLVSITTTDLSIDVDKVVAYARRIKKQLSACTTIFEWVRIWNITAGTYAAHLFGPFAEVFSKSHLEAVKTAYITIFGIVLDGRDLTSYITDLLSIRLRLRNIEIPASFDALIYLPQAYGGLGVKNPFVTMALAKDLMADPSERVTNYLTSEESYYTTAASNYALLPASAYPAKLESIYANNESAIVASLGTATRDLSTFMSKEELFEHREKAAYPMLPFPPSPAIYVLTPLPDITALYDDLLREPVADMEYSDKIEDEVRRLSGKGDMTAWRHLSSEDKWVLQLYSDECFETYGGLEIWCSELVPGEVLKVVRGATWDEEDDGSSISSNYTEP</sequence>